<dbReference type="CDD" id="cd00082">
    <property type="entry name" value="HisKA"/>
    <property type="match status" value="1"/>
</dbReference>
<dbReference type="CDD" id="cd00130">
    <property type="entry name" value="PAS"/>
    <property type="match status" value="1"/>
</dbReference>
<dbReference type="OrthoDB" id="9815750at2"/>
<feature type="domain" description="Histidine kinase" evidence="9">
    <location>
        <begin position="144"/>
        <end position="354"/>
    </location>
</feature>
<dbReference type="PANTHER" id="PTHR43065">
    <property type="entry name" value="SENSOR HISTIDINE KINASE"/>
    <property type="match status" value="1"/>
</dbReference>
<dbReference type="Pfam" id="PF00512">
    <property type="entry name" value="HisKA"/>
    <property type="match status" value="1"/>
</dbReference>
<dbReference type="GO" id="GO:0000155">
    <property type="term" value="F:phosphorelay sensor kinase activity"/>
    <property type="evidence" value="ECO:0007669"/>
    <property type="project" value="InterPro"/>
</dbReference>
<protein>
    <recommendedName>
        <fullName evidence="2">histidine kinase</fullName>
        <ecNumber evidence="2">2.7.13.3</ecNumber>
    </recommendedName>
</protein>
<dbReference type="SUPFAM" id="SSF55785">
    <property type="entry name" value="PYP-like sensor domain (PAS domain)"/>
    <property type="match status" value="1"/>
</dbReference>
<dbReference type="Pfam" id="PF13426">
    <property type="entry name" value="PAS_9"/>
    <property type="match status" value="1"/>
</dbReference>
<proteinExistence type="predicted"/>
<name>A0A518VBT8_BRELA</name>
<dbReference type="PRINTS" id="PR00344">
    <property type="entry name" value="BCTRLSENSOR"/>
</dbReference>
<evidence type="ECO:0000256" key="3">
    <source>
        <dbReference type="ARBA" id="ARBA00022553"/>
    </source>
</evidence>
<evidence type="ECO:0000256" key="7">
    <source>
        <dbReference type="ARBA" id="ARBA00022840"/>
    </source>
</evidence>
<dbReference type="InterPro" id="IPR003661">
    <property type="entry name" value="HisK_dim/P_dom"/>
</dbReference>
<evidence type="ECO:0000256" key="6">
    <source>
        <dbReference type="ARBA" id="ARBA00022777"/>
    </source>
</evidence>
<evidence type="ECO:0000256" key="8">
    <source>
        <dbReference type="ARBA" id="ARBA00023012"/>
    </source>
</evidence>
<keyword evidence="5" id="KW-0547">Nucleotide-binding</keyword>
<dbReference type="SMART" id="SM00091">
    <property type="entry name" value="PAS"/>
    <property type="match status" value="1"/>
</dbReference>
<dbReference type="SUPFAM" id="SSF55874">
    <property type="entry name" value="ATPase domain of HSP90 chaperone/DNA topoisomerase II/histidine kinase"/>
    <property type="match status" value="1"/>
</dbReference>
<dbReference type="Gene3D" id="3.30.565.10">
    <property type="entry name" value="Histidine kinase-like ATPase, C-terminal domain"/>
    <property type="match status" value="1"/>
</dbReference>
<dbReference type="SMART" id="SM00387">
    <property type="entry name" value="HATPase_c"/>
    <property type="match status" value="1"/>
</dbReference>
<evidence type="ECO:0000259" key="10">
    <source>
        <dbReference type="PROSITE" id="PS50112"/>
    </source>
</evidence>
<dbReference type="NCBIfam" id="TIGR00229">
    <property type="entry name" value="sensory_box"/>
    <property type="match status" value="1"/>
</dbReference>
<evidence type="ECO:0000313" key="11">
    <source>
        <dbReference type="EMBL" id="QDX94457.1"/>
    </source>
</evidence>
<dbReference type="SMART" id="SM00388">
    <property type="entry name" value="HisKA"/>
    <property type="match status" value="1"/>
</dbReference>
<gene>
    <name evidence="11" type="ORF">EEL30_20520</name>
</gene>
<evidence type="ECO:0000256" key="1">
    <source>
        <dbReference type="ARBA" id="ARBA00000085"/>
    </source>
</evidence>
<evidence type="ECO:0000256" key="5">
    <source>
        <dbReference type="ARBA" id="ARBA00022741"/>
    </source>
</evidence>
<keyword evidence="8" id="KW-0902">Two-component regulatory system</keyword>
<dbReference type="InterPro" id="IPR036097">
    <property type="entry name" value="HisK_dim/P_sf"/>
</dbReference>
<organism evidence="11 12">
    <name type="scientific">Brevibacillus laterosporus</name>
    <name type="common">Bacillus laterosporus</name>
    <dbReference type="NCBI Taxonomy" id="1465"/>
    <lineage>
        <taxon>Bacteria</taxon>
        <taxon>Bacillati</taxon>
        <taxon>Bacillota</taxon>
        <taxon>Bacilli</taxon>
        <taxon>Bacillales</taxon>
        <taxon>Paenibacillaceae</taxon>
        <taxon>Brevibacillus</taxon>
    </lineage>
</organism>
<evidence type="ECO:0000313" key="12">
    <source>
        <dbReference type="Proteomes" id="UP000319432"/>
    </source>
</evidence>
<keyword evidence="3" id="KW-0597">Phosphoprotein</keyword>
<dbReference type="InterPro" id="IPR005467">
    <property type="entry name" value="His_kinase_dom"/>
</dbReference>
<dbReference type="InterPro" id="IPR004358">
    <property type="entry name" value="Sig_transdc_His_kin-like_C"/>
</dbReference>
<evidence type="ECO:0000256" key="2">
    <source>
        <dbReference type="ARBA" id="ARBA00012438"/>
    </source>
</evidence>
<dbReference type="PANTHER" id="PTHR43065:SF34">
    <property type="entry name" value="SPORULATION KINASE A"/>
    <property type="match status" value="1"/>
</dbReference>
<reference evidence="11 12" key="1">
    <citation type="submission" date="2018-11" db="EMBL/GenBank/DDBJ databases">
        <title>Phylogenetic determinants of toxin gene distribution in genomes of Brevibacillus laterosporus.</title>
        <authorList>
            <person name="Glare T.R."/>
            <person name="Durrant A."/>
            <person name="Berry C."/>
            <person name="Palma L."/>
            <person name="Ormskirk M."/>
            <person name="Cox M.O."/>
        </authorList>
    </citation>
    <scope>NUCLEOTIDE SEQUENCE [LARGE SCALE GENOMIC DNA]</scope>
    <source>
        <strain evidence="11 12">1821L</strain>
    </source>
</reference>
<evidence type="ECO:0000259" key="9">
    <source>
        <dbReference type="PROSITE" id="PS50109"/>
    </source>
</evidence>
<evidence type="ECO:0000256" key="4">
    <source>
        <dbReference type="ARBA" id="ARBA00022679"/>
    </source>
</evidence>
<feature type="domain" description="PAS" evidence="10">
    <location>
        <begin position="4"/>
        <end position="78"/>
    </location>
</feature>
<dbReference type="EMBL" id="CP033464">
    <property type="protein sequence ID" value="QDX94457.1"/>
    <property type="molecule type" value="Genomic_DNA"/>
</dbReference>
<keyword evidence="7" id="KW-0067">ATP-binding</keyword>
<dbReference type="Proteomes" id="UP000319432">
    <property type="component" value="Chromosome"/>
</dbReference>
<dbReference type="InterPro" id="IPR035965">
    <property type="entry name" value="PAS-like_dom_sf"/>
</dbReference>
<keyword evidence="4" id="KW-0808">Transferase</keyword>
<dbReference type="PROSITE" id="PS50112">
    <property type="entry name" value="PAS"/>
    <property type="match status" value="1"/>
</dbReference>
<dbReference type="Gene3D" id="3.30.450.20">
    <property type="entry name" value="PAS domain"/>
    <property type="match status" value="1"/>
</dbReference>
<dbReference type="InterPro" id="IPR036890">
    <property type="entry name" value="HATPase_C_sf"/>
</dbReference>
<dbReference type="EC" id="2.7.13.3" evidence="2"/>
<dbReference type="SUPFAM" id="SSF47384">
    <property type="entry name" value="Homodimeric domain of signal transducing histidine kinase"/>
    <property type="match status" value="1"/>
</dbReference>
<sequence length="355" mass="40529">MQTELATFSFLMNQVKDIIFLIKVTAEHQLVVLQVNEAFLEATGYEYHEVVGKKVHAFLKEESMLFSVDKCKEAIQQQSTVEYEESLNAPLGTYTYEVALHPIKQASSTQFVVGIVRNITERKLVEERLCKSEKLWVVSQLSAAIAHELRNPLTSLKGFLKLMQKQTENKDERIKKYLQIMSGEFERIEQIVDGFMQLSLPEPIKSECMSLPCLLEEAIQLFYEENQRLISDIQIDFHFYGEIPLVCCDRDLMKRVVVHLLMNAAESMPDGGDIFLTLYVNELEVCIAVVDEGIGIEEERLHRLGEPFYSTKEKGTGLGLTMCYQVVKQHQGRIMIHSQENEGTIVTIALPIGPF</sequence>
<accession>A0A518VBT8</accession>
<comment type="catalytic activity">
    <reaction evidence="1">
        <text>ATP + protein L-histidine = ADP + protein N-phospho-L-histidine.</text>
        <dbReference type="EC" id="2.7.13.3"/>
    </reaction>
</comment>
<dbReference type="AlphaFoldDB" id="A0A518VBT8"/>
<dbReference type="Pfam" id="PF02518">
    <property type="entry name" value="HATPase_c"/>
    <property type="match status" value="1"/>
</dbReference>
<dbReference type="GO" id="GO:0005524">
    <property type="term" value="F:ATP binding"/>
    <property type="evidence" value="ECO:0007669"/>
    <property type="project" value="UniProtKB-KW"/>
</dbReference>
<dbReference type="PROSITE" id="PS50109">
    <property type="entry name" value="HIS_KIN"/>
    <property type="match status" value="1"/>
</dbReference>
<dbReference type="InterPro" id="IPR000014">
    <property type="entry name" value="PAS"/>
</dbReference>
<keyword evidence="12" id="KW-1185">Reference proteome</keyword>
<keyword evidence="6" id="KW-0418">Kinase</keyword>
<dbReference type="InterPro" id="IPR003594">
    <property type="entry name" value="HATPase_dom"/>
</dbReference>
<dbReference type="Gene3D" id="1.10.287.130">
    <property type="match status" value="1"/>
</dbReference>